<sequence length="96" mass="11366">MINKIFILENSRHYHVVEKFSNFKLKNWLLLIINVVIASSLLIYIYVYGNLIVMFFTTIYLYLLTFSKNIRLSQANTMNIKIFVEKGYSESDSMLL</sequence>
<feature type="transmembrane region" description="Helical" evidence="1">
    <location>
        <begin position="28"/>
        <end position="46"/>
    </location>
</feature>
<dbReference type="EMBL" id="RJPW01000010">
    <property type="protein sequence ID" value="RSJ91348.1"/>
    <property type="molecule type" value="Genomic_DNA"/>
</dbReference>
<feature type="transmembrane region" description="Helical" evidence="1">
    <location>
        <begin position="52"/>
        <end position="70"/>
    </location>
</feature>
<comment type="caution">
    <text evidence="2">The sequence shown here is derived from an EMBL/GenBank/DDBJ whole genome shotgun (WGS) entry which is preliminary data.</text>
</comment>
<evidence type="ECO:0000313" key="2">
    <source>
        <dbReference type="EMBL" id="RSJ91348.1"/>
    </source>
</evidence>
<dbReference type="Proteomes" id="UP000271520">
    <property type="component" value="Unassembled WGS sequence"/>
</dbReference>
<gene>
    <name evidence="2" type="ORF">D8788_07300</name>
</gene>
<evidence type="ECO:0000256" key="1">
    <source>
        <dbReference type="SAM" id="Phobius"/>
    </source>
</evidence>
<proteinExistence type="predicted"/>
<protein>
    <submittedName>
        <fullName evidence="2">Uncharacterized protein</fullName>
    </submittedName>
</protein>
<keyword evidence="1" id="KW-0812">Transmembrane</keyword>
<reference evidence="2 3" key="1">
    <citation type="submission" date="2018-11" db="EMBL/GenBank/DDBJ databases">
        <title>Species Designations Belie Phenotypic and Genotypic Heterogeneity in Oral Streptococci.</title>
        <authorList>
            <person name="Velsko I."/>
        </authorList>
    </citation>
    <scope>NUCLEOTIDE SEQUENCE [LARGE SCALE GENOMIC DNA]</scope>
    <source>
        <strain evidence="2 3">BCC22</strain>
    </source>
</reference>
<name>A0A428H6E0_STRMT</name>
<keyword evidence="1" id="KW-1133">Transmembrane helix</keyword>
<dbReference type="AlphaFoldDB" id="A0A428H6E0"/>
<keyword evidence="1" id="KW-0472">Membrane</keyword>
<evidence type="ECO:0000313" key="3">
    <source>
        <dbReference type="Proteomes" id="UP000271520"/>
    </source>
</evidence>
<accession>A0A428H6E0</accession>
<organism evidence="2 3">
    <name type="scientific">Streptococcus mitis</name>
    <dbReference type="NCBI Taxonomy" id="28037"/>
    <lineage>
        <taxon>Bacteria</taxon>
        <taxon>Bacillati</taxon>
        <taxon>Bacillota</taxon>
        <taxon>Bacilli</taxon>
        <taxon>Lactobacillales</taxon>
        <taxon>Streptococcaceae</taxon>
        <taxon>Streptococcus</taxon>
        <taxon>Streptococcus mitis group</taxon>
    </lineage>
</organism>